<proteinExistence type="predicted"/>
<organism evidence="2 3">
    <name type="scientific">Kipferlia bialata</name>
    <dbReference type="NCBI Taxonomy" id="797122"/>
    <lineage>
        <taxon>Eukaryota</taxon>
        <taxon>Metamonada</taxon>
        <taxon>Carpediemonas-like organisms</taxon>
        <taxon>Kipferlia</taxon>
    </lineage>
</organism>
<dbReference type="EMBL" id="BDIP01000953">
    <property type="protein sequence ID" value="GIQ83175.1"/>
    <property type="molecule type" value="Genomic_DNA"/>
</dbReference>
<dbReference type="Proteomes" id="UP000265618">
    <property type="component" value="Unassembled WGS sequence"/>
</dbReference>
<feature type="region of interest" description="Disordered" evidence="1">
    <location>
        <begin position="191"/>
        <end position="250"/>
    </location>
</feature>
<keyword evidence="3" id="KW-1185">Reference proteome</keyword>
<feature type="compositionally biased region" description="Basic and acidic residues" evidence="1">
    <location>
        <begin position="191"/>
        <end position="204"/>
    </location>
</feature>
<gene>
    <name evidence="2" type="ORF">KIPB_004451</name>
</gene>
<reference evidence="2 3" key="1">
    <citation type="journal article" date="2018" name="PLoS ONE">
        <title>The draft genome of Kipferlia bialata reveals reductive genome evolution in fornicate parasites.</title>
        <authorList>
            <person name="Tanifuji G."/>
            <person name="Takabayashi S."/>
            <person name="Kume K."/>
            <person name="Takagi M."/>
            <person name="Nakayama T."/>
            <person name="Kamikawa R."/>
            <person name="Inagaki Y."/>
            <person name="Hashimoto T."/>
        </authorList>
    </citation>
    <scope>NUCLEOTIDE SEQUENCE [LARGE SCALE GENOMIC DNA]</scope>
    <source>
        <strain evidence="2">NY0173</strain>
    </source>
</reference>
<evidence type="ECO:0000313" key="3">
    <source>
        <dbReference type="Proteomes" id="UP000265618"/>
    </source>
</evidence>
<evidence type="ECO:0000313" key="2">
    <source>
        <dbReference type="EMBL" id="GIQ83175.1"/>
    </source>
</evidence>
<feature type="compositionally biased region" description="Basic and acidic residues" evidence="1">
    <location>
        <begin position="214"/>
        <end position="250"/>
    </location>
</feature>
<name>A0A9K3GI71_9EUKA</name>
<sequence length="365" mass="41229">MVLEDFDRDARLEAERAIEALFAGQKSSSCSGISPSQLMRLPHIISGMETKVQSTRQEVVNLVKQHMEGGTGVRNNLLERVRTEVQSLEGTMGEMFSSAALAEQAVPSVLHQPLELLFTANKNIESTLRVYSQVVSIPQTCQEVKGHIEHKRYLAAYEALSGLVALQDQLRTELKSKHDIDLDLALSDLREKERERERERERVSAIRSGGEWDGAERERDVMGTPRRTDAEEETEREREAEGERPPAIEGERVRPNVVSGPLLSLLSFFEPIEPLRARLHHILCIELPRQWIQMAQDDDTEPLRESVAVYKAQKAWIGGKDGGDRERGRGERAWIDEAWDELERYVLTDLGLSVISEVSSLSLSL</sequence>
<dbReference type="AlphaFoldDB" id="A0A9K3GI71"/>
<feature type="non-terminal residue" evidence="2">
    <location>
        <position position="365"/>
    </location>
</feature>
<evidence type="ECO:0000256" key="1">
    <source>
        <dbReference type="SAM" id="MobiDB-lite"/>
    </source>
</evidence>
<comment type="caution">
    <text evidence="2">The sequence shown here is derived from an EMBL/GenBank/DDBJ whole genome shotgun (WGS) entry which is preliminary data.</text>
</comment>
<protein>
    <submittedName>
        <fullName evidence="2">Uncharacterized protein</fullName>
    </submittedName>
</protein>
<accession>A0A9K3GI71</accession>